<protein>
    <submittedName>
        <fullName evidence="5">4-hydroxy-tetrahydrodipicolinate synthase</fullName>
        <ecNumber evidence="5">4.3.3.7</ecNumber>
    </submittedName>
</protein>
<feature type="active site" description="Proton donor/acceptor" evidence="3">
    <location>
        <position position="124"/>
    </location>
</feature>
<accession>A0A7Y9I5I9</accession>
<keyword evidence="6" id="KW-1185">Reference proteome</keyword>
<dbReference type="GO" id="GO:0019262">
    <property type="term" value="P:N-acetylneuraminate catabolic process"/>
    <property type="evidence" value="ECO:0007669"/>
    <property type="project" value="TreeGrafter"/>
</dbReference>
<dbReference type="EC" id="4.3.3.7" evidence="5"/>
<feature type="binding site" evidence="4">
    <location>
        <position position="197"/>
    </location>
    <ligand>
        <name>pyruvate</name>
        <dbReference type="ChEBI" id="CHEBI:15361"/>
    </ligand>
</feature>
<name>A0A7Y9I5I9_9ACTN</name>
<comment type="similarity">
    <text evidence="2">Belongs to the DapA family.</text>
</comment>
<sequence>MLPLTADGTLDSASLERLVGELLDGGVAGLWVNGTTGEFYALGVEGRARVVRECVKIVGGAVPVIAHVGDTGTELVLDHARAALDAGAARLSVLPPYGADFTQAELKDHFRAVARLAGRPVFAYNLPRLAGPGLGIDGIVELAAEGVFDGAKDSSSDLVWFRQLLGAARRAGIAFDCFTGGSAVPDLGYFVGAQGTMSSLANLVPRHLVAQFEAFGRDDWTAVRDLQDGSDELLRALRLPRATTISATAALYKHLLERRGWIATDRSAAPLSPLTDDERRQLDRTALPLIEQLEAAAVGEHSGVRRR</sequence>
<proteinExistence type="inferred from homology"/>
<dbReference type="PANTHER" id="PTHR42849">
    <property type="entry name" value="N-ACETYLNEURAMINATE LYASE"/>
    <property type="match status" value="1"/>
</dbReference>
<dbReference type="InterPro" id="IPR002220">
    <property type="entry name" value="DapA-like"/>
</dbReference>
<evidence type="ECO:0000256" key="4">
    <source>
        <dbReference type="PIRSR" id="PIRSR001365-2"/>
    </source>
</evidence>
<dbReference type="PRINTS" id="PR00146">
    <property type="entry name" value="DHPICSNTHASE"/>
</dbReference>
<dbReference type="CDD" id="cd00408">
    <property type="entry name" value="DHDPS-like"/>
    <property type="match status" value="1"/>
</dbReference>
<dbReference type="Gene3D" id="3.20.20.70">
    <property type="entry name" value="Aldolase class I"/>
    <property type="match status" value="1"/>
</dbReference>
<evidence type="ECO:0000256" key="1">
    <source>
        <dbReference type="ARBA" id="ARBA00023239"/>
    </source>
</evidence>
<dbReference type="PIRSF" id="PIRSF001365">
    <property type="entry name" value="DHDPS"/>
    <property type="match status" value="1"/>
</dbReference>
<dbReference type="Pfam" id="PF00701">
    <property type="entry name" value="DHDPS"/>
    <property type="match status" value="1"/>
</dbReference>
<feature type="binding site" evidence="4">
    <location>
        <position position="36"/>
    </location>
    <ligand>
        <name>pyruvate</name>
        <dbReference type="ChEBI" id="CHEBI:15361"/>
    </ligand>
</feature>
<dbReference type="SUPFAM" id="SSF51569">
    <property type="entry name" value="Aldolase"/>
    <property type="match status" value="1"/>
</dbReference>
<feature type="active site" description="Schiff-base intermediate with substrate" evidence="3">
    <location>
        <position position="152"/>
    </location>
</feature>
<dbReference type="SMART" id="SM01130">
    <property type="entry name" value="DHDPS"/>
    <property type="match status" value="1"/>
</dbReference>
<dbReference type="GO" id="GO:0008747">
    <property type="term" value="F:N-acetylneuraminate lyase activity"/>
    <property type="evidence" value="ECO:0007669"/>
    <property type="project" value="TreeGrafter"/>
</dbReference>
<dbReference type="EMBL" id="JACCBU010000001">
    <property type="protein sequence ID" value="NYE70691.1"/>
    <property type="molecule type" value="Genomic_DNA"/>
</dbReference>
<dbReference type="PANTHER" id="PTHR42849:SF1">
    <property type="entry name" value="N-ACETYLNEURAMINATE LYASE"/>
    <property type="match status" value="1"/>
</dbReference>
<evidence type="ECO:0000313" key="6">
    <source>
        <dbReference type="Proteomes" id="UP000569914"/>
    </source>
</evidence>
<dbReference type="GO" id="GO:0008840">
    <property type="term" value="F:4-hydroxy-tetrahydrodipicolinate synthase activity"/>
    <property type="evidence" value="ECO:0007669"/>
    <property type="project" value="UniProtKB-EC"/>
</dbReference>
<evidence type="ECO:0000256" key="3">
    <source>
        <dbReference type="PIRSR" id="PIRSR001365-1"/>
    </source>
</evidence>
<dbReference type="GO" id="GO:0005829">
    <property type="term" value="C:cytosol"/>
    <property type="evidence" value="ECO:0007669"/>
    <property type="project" value="TreeGrafter"/>
</dbReference>
<reference evidence="5 6" key="1">
    <citation type="submission" date="2020-07" db="EMBL/GenBank/DDBJ databases">
        <title>Sequencing the genomes of 1000 actinobacteria strains.</title>
        <authorList>
            <person name="Klenk H.-P."/>
        </authorList>
    </citation>
    <scope>NUCLEOTIDE SEQUENCE [LARGE SCALE GENOMIC DNA]</scope>
    <source>
        <strain evidence="5 6">DSM 22083</strain>
    </source>
</reference>
<dbReference type="InterPro" id="IPR013785">
    <property type="entry name" value="Aldolase_TIM"/>
</dbReference>
<evidence type="ECO:0000313" key="5">
    <source>
        <dbReference type="EMBL" id="NYE70691.1"/>
    </source>
</evidence>
<gene>
    <name evidence="5" type="ORF">BKA15_002020</name>
</gene>
<organism evidence="5 6">
    <name type="scientific">Microlunatus parietis</name>
    <dbReference type="NCBI Taxonomy" id="682979"/>
    <lineage>
        <taxon>Bacteria</taxon>
        <taxon>Bacillati</taxon>
        <taxon>Actinomycetota</taxon>
        <taxon>Actinomycetes</taxon>
        <taxon>Propionibacteriales</taxon>
        <taxon>Propionibacteriaceae</taxon>
        <taxon>Microlunatus</taxon>
    </lineage>
</organism>
<dbReference type="AlphaFoldDB" id="A0A7Y9I5I9"/>
<comment type="caution">
    <text evidence="5">The sequence shown here is derived from an EMBL/GenBank/DDBJ whole genome shotgun (WGS) entry which is preliminary data.</text>
</comment>
<evidence type="ECO:0000256" key="2">
    <source>
        <dbReference type="PIRNR" id="PIRNR001365"/>
    </source>
</evidence>
<dbReference type="Proteomes" id="UP000569914">
    <property type="component" value="Unassembled WGS sequence"/>
</dbReference>
<keyword evidence="1 2" id="KW-0456">Lyase</keyword>